<gene>
    <name evidence="9" type="ORF">AAW31_10645</name>
    <name evidence="10" type="ORF">BCL69_108910</name>
</gene>
<dbReference type="EMBL" id="VNHT01000089">
    <property type="protein sequence ID" value="TYP74431.1"/>
    <property type="molecule type" value="Genomic_DNA"/>
</dbReference>
<proteinExistence type="predicted"/>
<keyword evidence="5" id="KW-0732">Signal</keyword>
<keyword evidence="7" id="KW-0443">Lipid metabolism</keyword>
<keyword evidence="11" id="KW-1185">Reference proteome</keyword>
<organism evidence="9 11">
    <name type="scientific">Nitrosomonas communis</name>
    <dbReference type="NCBI Taxonomy" id="44574"/>
    <lineage>
        <taxon>Bacteria</taxon>
        <taxon>Pseudomonadati</taxon>
        <taxon>Pseudomonadota</taxon>
        <taxon>Betaproteobacteria</taxon>
        <taxon>Nitrosomonadales</taxon>
        <taxon>Nitrosomonadaceae</taxon>
        <taxon>Nitrosomonas</taxon>
    </lineage>
</organism>
<evidence type="ECO:0000256" key="1">
    <source>
        <dbReference type="ARBA" id="ARBA00001024"/>
    </source>
</evidence>
<evidence type="ECO:0000313" key="9">
    <source>
        <dbReference type="EMBL" id="AKH38157.1"/>
    </source>
</evidence>
<dbReference type="Proteomes" id="UP000034156">
    <property type="component" value="Chromosome"/>
</dbReference>
<accession>A0A0F7KH24</accession>
<evidence type="ECO:0000313" key="12">
    <source>
        <dbReference type="Proteomes" id="UP000324176"/>
    </source>
</evidence>
<reference evidence="10 12" key="3">
    <citation type="submission" date="2019-07" db="EMBL/GenBank/DDBJ databases">
        <title>Active sludge and wastewater microbial communities from Klosterneuburg, Austria.</title>
        <authorList>
            <person name="Wagner M."/>
        </authorList>
    </citation>
    <scope>NUCLEOTIDE SEQUENCE [LARGE SCALE GENOMIC DNA]</scope>
    <source>
        <strain evidence="10 12">Nm2</strain>
    </source>
</reference>
<comment type="catalytic activity">
    <reaction evidence="1">
        <text>a triacylglycerol + H2O = a diacylglycerol + a fatty acid + H(+)</text>
        <dbReference type="Rhea" id="RHEA:12044"/>
        <dbReference type="ChEBI" id="CHEBI:15377"/>
        <dbReference type="ChEBI" id="CHEBI:15378"/>
        <dbReference type="ChEBI" id="CHEBI:17855"/>
        <dbReference type="ChEBI" id="CHEBI:18035"/>
        <dbReference type="ChEBI" id="CHEBI:28868"/>
        <dbReference type="EC" id="3.1.1.3"/>
    </reaction>
</comment>
<dbReference type="PANTHER" id="PTHR34043">
    <property type="entry name" value="ALPHA/BETA-HYDROLASES SUPERFAMILY PROTEIN"/>
    <property type="match status" value="1"/>
</dbReference>
<dbReference type="Gene3D" id="3.40.50.1820">
    <property type="entry name" value="alpha/beta hydrolase"/>
    <property type="match status" value="1"/>
</dbReference>
<dbReference type="AlphaFoldDB" id="A0A0F7KH24"/>
<evidence type="ECO:0000313" key="10">
    <source>
        <dbReference type="EMBL" id="TYP74431.1"/>
    </source>
</evidence>
<dbReference type="PATRIC" id="fig|44574.3.peg.2595"/>
<name>A0A0F7KH24_9PROT</name>
<protein>
    <recommendedName>
        <fullName evidence="3">triacylglycerol lipase</fullName>
        <ecNumber evidence="3">3.1.1.3</ecNumber>
    </recommendedName>
</protein>
<dbReference type="EC" id="3.1.1.3" evidence="3"/>
<evidence type="ECO:0000259" key="8">
    <source>
        <dbReference type="Pfam" id="PF24708"/>
    </source>
</evidence>
<evidence type="ECO:0000256" key="4">
    <source>
        <dbReference type="ARBA" id="ARBA00022525"/>
    </source>
</evidence>
<evidence type="ECO:0000256" key="6">
    <source>
        <dbReference type="ARBA" id="ARBA00022801"/>
    </source>
</evidence>
<reference evidence="9 11" key="2">
    <citation type="journal article" date="2016" name="Genome Announc.">
        <title>Genome Sequence of Nitrosomonas communis Strain Nm2, a Mesophilic Ammonia-Oxidizing Bacterium Isolated from Mediterranean Soil.</title>
        <authorList>
            <person name="Kozlowski J.A."/>
            <person name="Kits K.D."/>
            <person name="Stein L.Y."/>
        </authorList>
    </citation>
    <scope>NUCLEOTIDE SEQUENCE [LARGE SCALE GENOMIC DNA]</scope>
    <source>
        <strain evidence="9 11">Nm2</strain>
    </source>
</reference>
<dbReference type="Proteomes" id="UP000324176">
    <property type="component" value="Unassembled WGS sequence"/>
</dbReference>
<dbReference type="PANTHER" id="PTHR34043:SF3">
    <property type="entry name" value="ALPHA_BETA-HYDROLASES SUPERFAMILY PROTEIN"/>
    <property type="match status" value="1"/>
</dbReference>
<dbReference type="Pfam" id="PF24708">
    <property type="entry name" value="Lip_C"/>
    <property type="match status" value="1"/>
</dbReference>
<reference evidence="11" key="1">
    <citation type="submission" date="2015-05" db="EMBL/GenBank/DDBJ databases">
        <title>Draft genome of Nitrosomonas communis strain Nm2.</title>
        <authorList>
            <person name="Kozlowski J.A."/>
            <person name="Kits K.D."/>
            <person name="Stein L.Y."/>
        </authorList>
    </citation>
    <scope>NUCLEOTIDE SEQUENCE [LARGE SCALE GENOMIC DNA]</scope>
    <source>
        <strain evidence="11">Nm2</strain>
    </source>
</reference>
<sequence length="457" mass="51166">MTTLLHRTGKLLASIVLAVSVWIPSGAVLAANNDPIVLVHGFLGFGPHELQGTGFKYWGGFNDIEAYLRTSNGSHQVFTATVGPVSSNWDRAVELYYQIKGGCVDYGAARTKQFAVYGKIQKPSGKCWAADPNNNPNHDELALYPQRDENHPIHLISHSQGGQTVHTLIELLENGSPYANEGDSPLYAGGKIGWVKSATTISTPHNGTTLREVIISSMPKMPELIGLIIQATGLGGSNNPVYNFKLEQYGLEHTPFKDRDSENIKDFINRTKAAPFWKLENRDSGLWEVGPDGARELNSWVKTSPNVYYYSIANHATEQGCFFCRNDTDRLIAPFQRSIYQYARDDMIFFLKDTAGGWVVPSFLRSGMGSYTQTDPSRVQVNDNWFVNDGAVNYISMKAPFGQPVRSYDGNSIKGYWNYLGYYDNYDHLDVIGWQDIKYKPTIYPIYDYITNILYGL</sequence>
<comment type="subcellular location">
    <subcellularLocation>
        <location evidence="2">Secreted</location>
    </subcellularLocation>
</comment>
<dbReference type="SUPFAM" id="SSF53474">
    <property type="entry name" value="alpha/beta-Hydrolases"/>
    <property type="match status" value="1"/>
</dbReference>
<evidence type="ECO:0000256" key="2">
    <source>
        <dbReference type="ARBA" id="ARBA00004613"/>
    </source>
</evidence>
<dbReference type="GO" id="GO:0006629">
    <property type="term" value="P:lipid metabolic process"/>
    <property type="evidence" value="ECO:0007669"/>
    <property type="project" value="UniProtKB-KW"/>
</dbReference>
<dbReference type="InterPro" id="IPR056304">
    <property type="entry name" value="Lip-like_C"/>
</dbReference>
<dbReference type="RefSeq" id="WP_046850216.1">
    <property type="nucleotide sequence ID" value="NZ_CP011451.1"/>
</dbReference>
<dbReference type="EMBL" id="CP011451">
    <property type="protein sequence ID" value="AKH38157.1"/>
    <property type="molecule type" value="Genomic_DNA"/>
</dbReference>
<dbReference type="GO" id="GO:0005576">
    <property type="term" value="C:extracellular region"/>
    <property type="evidence" value="ECO:0007669"/>
    <property type="project" value="UniProtKB-SubCell"/>
</dbReference>
<feature type="domain" description="Lipase-like C-terminal" evidence="8">
    <location>
        <begin position="32"/>
        <end position="321"/>
    </location>
</feature>
<keyword evidence="6" id="KW-0378">Hydrolase</keyword>
<dbReference type="OrthoDB" id="2004167at2"/>
<evidence type="ECO:0000313" key="11">
    <source>
        <dbReference type="Proteomes" id="UP000034156"/>
    </source>
</evidence>
<dbReference type="KEGG" id="nco:AAW31_10645"/>
<evidence type="ECO:0000256" key="3">
    <source>
        <dbReference type="ARBA" id="ARBA00013279"/>
    </source>
</evidence>
<evidence type="ECO:0000256" key="5">
    <source>
        <dbReference type="ARBA" id="ARBA00022729"/>
    </source>
</evidence>
<dbReference type="InterPro" id="IPR029058">
    <property type="entry name" value="AB_hydrolase_fold"/>
</dbReference>
<keyword evidence="4" id="KW-0964">Secreted</keyword>
<evidence type="ECO:0000256" key="7">
    <source>
        <dbReference type="ARBA" id="ARBA00023098"/>
    </source>
</evidence>
<dbReference type="GO" id="GO:0004806">
    <property type="term" value="F:triacylglycerol lipase activity"/>
    <property type="evidence" value="ECO:0007669"/>
    <property type="project" value="UniProtKB-EC"/>
</dbReference>